<dbReference type="OrthoDB" id="2187688at2"/>
<dbReference type="Pfam" id="PF01726">
    <property type="entry name" value="LexA_DNA_bind"/>
    <property type="match status" value="1"/>
</dbReference>
<gene>
    <name evidence="2" type="ORF">BEI59_32215</name>
</gene>
<dbReference type="Gene3D" id="1.10.10.10">
    <property type="entry name" value="Winged helix-like DNA-binding domain superfamily/Winged helix DNA-binding domain"/>
    <property type="match status" value="1"/>
</dbReference>
<protein>
    <recommendedName>
        <fullName evidence="1">LexA repressor DNA-binding domain-containing protein</fullName>
    </recommendedName>
</protein>
<evidence type="ECO:0000313" key="2">
    <source>
        <dbReference type="EMBL" id="ODR42204.1"/>
    </source>
</evidence>
<proteinExistence type="predicted"/>
<reference evidence="2 3" key="1">
    <citation type="submission" date="2016-08" db="EMBL/GenBank/DDBJ databases">
        <authorList>
            <person name="Seilhamer J.J."/>
        </authorList>
    </citation>
    <scope>NUCLEOTIDE SEQUENCE [LARGE SCALE GENOMIC DNA]</scope>
    <source>
        <strain evidence="2 3">NML150140-1</strain>
    </source>
</reference>
<dbReference type="InterPro" id="IPR006199">
    <property type="entry name" value="LexA_DNA-bd_dom"/>
</dbReference>
<dbReference type="EMBL" id="MEHA01000039">
    <property type="protein sequence ID" value="ODR42204.1"/>
    <property type="molecule type" value="Genomic_DNA"/>
</dbReference>
<evidence type="ECO:0000259" key="1">
    <source>
        <dbReference type="Pfam" id="PF01726"/>
    </source>
</evidence>
<dbReference type="GO" id="GO:0006508">
    <property type="term" value="P:proteolysis"/>
    <property type="evidence" value="ECO:0007669"/>
    <property type="project" value="InterPro"/>
</dbReference>
<dbReference type="SUPFAM" id="SSF46785">
    <property type="entry name" value="Winged helix' DNA-binding domain"/>
    <property type="match status" value="1"/>
</dbReference>
<feature type="domain" description="LexA repressor DNA-binding" evidence="1">
    <location>
        <begin position="10"/>
        <end position="66"/>
    </location>
</feature>
<dbReference type="AlphaFoldDB" id="A0A1E3U7L9"/>
<dbReference type="InterPro" id="IPR036390">
    <property type="entry name" value="WH_DNA-bd_sf"/>
</dbReference>
<name>A0A1E3U7L9_9FIRM</name>
<evidence type="ECO:0000313" key="3">
    <source>
        <dbReference type="Proteomes" id="UP000094271"/>
    </source>
</evidence>
<dbReference type="Proteomes" id="UP000094271">
    <property type="component" value="Unassembled WGS sequence"/>
</dbReference>
<organism evidence="2 3">
    <name type="scientific">Eisenbergiella tayi</name>
    <dbReference type="NCBI Taxonomy" id="1432052"/>
    <lineage>
        <taxon>Bacteria</taxon>
        <taxon>Bacillati</taxon>
        <taxon>Bacillota</taxon>
        <taxon>Clostridia</taxon>
        <taxon>Lachnospirales</taxon>
        <taxon>Lachnospiraceae</taxon>
        <taxon>Eisenbergiella</taxon>
    </lineage>
</organism>
<accession>A0A1E3U7L9</accession>
<sequence>MNNGDVIRNNIRDFIVIYVKEHGYSPTFQEIGKAIGLKSKSSVSAHIKKMLITGMIATDAEFGTPRAIRVPGYTFIKTE</sequence>
<dbReference type="InterPro" id="IPR036388">
    <property type="entry name" value="WH-like_DNA-bd_sf"/>
</dbReference>
<dbReference type="RefSeq" id="WP_069432331.1">
    <property type="nucleotide sequence ID" value="NZ_MEHA01000039.1"/>
</dbReference>
<comment type="caution">
    <text evidence="2">The sequence shown here is derived from an EMBL/GenBank/DDBJ whole genome shotgun (WGS) entry which is preliminary data.</text>
</comment>
<dbReference type="GO" id="GO:0004252">
    <property type="term" value="F:serine-type endopeptidase activity"/>
    <property type="evidence" value="ECO:0007669"/>
    <property type="project" value="InterPro"/>
</dbReference>